<dbReference type="Gene3D" id="3.60.21.10">
    <property type="match status" value="1"/>
</dbReference>
<evidence type="ECO:0000259" key="1">
    <source>
        <dbReference type="Pfam" id="PF00149"/>
    </source>
</evidence>
<organism evidence="2">
    <name type="scientific">marine sediment metagenome</name>
    <dbReference type="NCBI Taxonomy" id="412755"/>
    <lineage>
        <taxon>unclassified sequences</taxon>
        <taxon>metagenomes</taxon>
        <taxon>ecological metagenomes</taxon>
    </lineage>
</organism>
<dbReference type="Pfam" id="PF00149">
    <property type="entry name" value="Metallophos"/>
    <property type="match status" value="1"/>
</dbReference>
<comment type="caution">
    <text evidence="2">The sequence shown here is derived from an EMBL/GenBank/DDBJ whole genome shotgun (WGS) entry which is preliminary data.</text>
</comment>
<proteinExistence type="predicted"/>
<gene>
    <name evidence="2" type="ORF">LCGC14_2218190</name>
</gene>
<name>A0A0F9DBR5_9ZZZZ</name>
<evidence type="ECO:0000313" key="2">
    <source>
        <dbReference type="EMBL" id="KKL59153.1"/>
    </source>
</evidence>
<dbReference type="AlphaFoldDB" id="A0A0F9DBR5"/>
<dbReference type="GO" id="GO:0016787">
    <property type="term" value="F:hydrolase activity"/>
    <property type="evidence" value="ECO:0007669"/>
    <property type="project" value="InterPro"/>
</dbReference>
<dbReference type="InterPro" id="IPR029052">
    <property type="entry name" value="Metallo-depent_PP-like"/>
</dbReference>
<reference evidence="2" key="1">
    <citation type="journal article" date="2015" name="Nature">
        <title>Complex archaea that bridge the gap between prokaryotes and eukaryotes.</title>
        <authorList>
            <person name="Spang A."/>
            <person name="Saw J.H."/>
            <person name="Jorgensen S.L."/>
            <person name="Zaremba-Niedzwiedzka K."/>
            <person name="Martijn J."/>
            <person name="Lind A.E."/>
            <person name="van Eijk R."/>
            <person name="Schleper C."/>
            <person name="Guy L."/>
            <person name="Ettema T.J."/>
        </authorList>
    </citation>
    <scope>NUCLEOTIDE SEQUENCE</scope>
</reference>
<accession>A0A0F9DBR5</accession>
<dbReference type="SUPFAM" id="SSF56300">
    <property type="entry name" value="Metallo-dependent phosphatases"/>
    <property type="match status" value="1"/>
</dbReference>
<dbReference type="InterPro" id="IPR004843">
    <property type="entry name" value="Calcineurin-like_PHP"/>
</dbReference>
<dbReference type="EMBL" id="LAZR01029585">
    <property type="protein sequence ID" value="KKL59153.1"/>
    <property type="molecule type" value="Genomic_DNA"/>
</dbReference>
<sequence>MTHWVISDTHFDHTNIIKYCNRPFSDVKEMDNVLLNNINDVVKTHDILWHLGDFIYGRSTLCLSDYDRYLHYTSFINCKNIILILGNHDDIVKKTPKIQQMFLMVLPYFVGYLNGQAYTLSHYPSDHKYQKYINQFSNYNKPCINLFGHVHNNSHNNNPYNISVEQTNYKPVKLKDIL</sequence>
<feature type="domain" description="Calcineurin-like phosphoesterase" evidence="1">
    <location>
        <begin position="2"/>
        <end position="140"/>
    </location>
</feature>
<protein>
    <recommendedName>
        <fullName evidence="1">Calcineurin-like phosphoesterase domain-containing protein</fullName>
    </recommendedName>
</protein>